<gene>
    <name evidence="2" type="ORF">ODALV1_LOCUS1752</name>
</gene>
<sequence>MSQDPHRFNVYTAPSTSGVPMIGYGGGNGNLQPQPATNIHGGFPINFYFQGRNNNVDIRIFPGSGSNIYIHGSESDDVLRNPERFRSFPGNGAGDMNLSFDVGDLGGQPSNEQQWIPPQQNGIGNRSPGNQLMAPPAPSVSEHVTAIQANAATSTETGLVGKGPGSTKSDSAITRAIRSSERTLRSSKAASSPKSN</sequence>
<feature type="compositionally biased region" description="Polar residues" evidence="1">
    <location>
        <begin position="147"/>
        <end position="157"/>
    </location>
</feature>
<name>A0ABP1PTV4_9HEXA</name>
<reference evidence="2 3" key="1">
    <citation type="submission" date="2024-08" db="EMBL/GenBank/DDBJ databases">
        <authorList>
            <person name="Cucini C."/>
            <person name="Frati F."/>
        </authorList>
    </citation>
    <scope>NUCLEOTIDE SEQUENCE [LARGE SCALE GENOMIC DNA]</scope>
</reference>
<evidence type="ECO:0000313" key="2">
    <source>
        <dbReference type="EMBL" id="CAL8071518.1"/>
    </source>
</evidence>
<organism evidence="2 3">
    <name type="scientific">Orchesella dallaii</name>
    <dbReference type="NCBI Taxonomy" id="48710"/>
    <lineage>
        <taxon>Eukaryota</taxon>
        <taxon>Metazoa</taxon>
        <taxon>Ecdysozoa</taxon>
        <taxon>Arthropoda</taxon>
        <taxon>Hexapoda</taxon>
        <taxon>Collembola</taxon>
        <taxon>Entomobryomorpha</taxon>
        <taxon>Entomobryoidea</taxon>
        <taxon>Orchesellidae</taxon>
        <taxon>Orchesellinae</taxon>
        <taxon>Orchesella</taxon>
    </lineage>
</organism>
<comment type="caution">
    <text evidence="2">The sequence shown here is derived from an EMBL/GenBank/DDBJ whole genome shotgun (WGS) entry which is preliminary data.</text>
</comment>
<accession>A0ABP1PTV4</accession>
<feature type="compositionally biased region" description="Polar residues" evidence="1">
    <location>
        <begin position="108"/>
        <end position="130"/>
    </location>
</feature>
<feature type="compositionally biased region" description="Polar residues" evidence="1">
    <location>
        <begin position="186"/>
        <end position="196"/>
    </location>
</feature>
<dbReference type="EMBL" id="CAXLJM020000006">
    <property type="protein sequence ID" value="CAL8071518.1"/>
    <property type="molecule type" value="Genomic_DNA"/>
</dbReference>
<proteinExistence type="predicted"/>
<evidence type="ECO:0000256" key="1">
    <source>
        <dbReference type="SAM" id="MobiDB-lite"/>
    </source>
</evidence>
<dbReference type="Proteomes" id="UP001642540">
    <property type="component" value="Unassembled WGS sequence"/>
</dbReference>
<feature type="region of interest" description="Disordered" evidence="1">
    <location>
        <begin position="106"/>
        <end position="196"/>
    </location>
</feature>
<evidence type="ECO:0000313" key="3">
    <source>
        <dbReference type="Proteomes" id="UP001642540"/>
    </source>
</evidence>
<keyword evidence="3" id="KW-1185">Reference proteome</keyword>
<protein>
    <submittedName>
        <fullName evidence="2">Uncharacterized protein</fullName>
    </submittedName>
</protein>